<dbReference type="STRING" id="1407499.HHUB_3115"/>
<gene>
    <name evidence="2" type="ORF">HHUB_3115</name>
</gene>
<name>A0A0U5H2B7_9EURY</name>
<proteinExistence type="predicted"/>
<dbReference type="EMBL" id="LN831302">
    <property type="protein sequence ID" value="CQH60023.1"/>
    <property type="molecule type" value="Genomic_DNA"/>
</dbReference>
<dbReference type="OrthoDB" id="351110at2157"/>
<dbReference type="KEGG" id="hhb:Hhub_3115"/>
<feature type="region of interest" description="Disordered" evidence="1">
    <location>
        <begin position="1"/>
        <end position="23"/>
    </location>
</feature>
<dbReference type="Proteomes" id="UP000066737">
    <property type="component" value="Chromosome I"/>
</dbReference>
<evidence type="ECO:0000256" key="1">
    <source>
        <dbReference type="SAM" id="MobiDB-lite"/>
    </source>
</evidence>
<dbReference type="GeneID" id="26659736"/>
<dbReference type="AlphaFoldDB" id="A0A0U5H2B7"/>
<accession>A0A0U5H2B7</accession>
<protein>
    <submittedName>
        <fullName evidence="2">Uncharacterized protein</fullName>
    </submittedName>
</protein>
<reference evidence="3" key="1">
    <citation type="journal article" date="2016" name="Environ. Microbiol.">
        <title>The complete genome of a viable archaeum isolated from 123-million-year-old rock salt.</title>
        <authorList>
            <person name="Jaakkola S.T."/>
            <person name="Pfeiffer F."/>
            <person name="Ravantti J.J."/>
            <person name="Guo Q."/>
            <person name="Liu Y."/>
            <person name="Chen X."/>
            <person name="Ma H."/>
            <person name="Yang C."/>
            <person name="Oksanen H.M."/>
            <person name="Bamford D.H."/>
        </authorList>
    </citation>
    <scope>NUCLEOTIDE SEQUENCE</scope>
    <source>
        <strain evidence="3">JI20-1</strain>
    </source>
</reference>
<organism evidence="2 3">
    <name type="scientific">Halobacterium hubeiense</name>
    <dbReference type="NCBI Taxonomy" id="1407499"/>
    <lineage>
        <taxon>Archaea</taxon>
        <taxon>Methanobacteriati</taxon>
        <taxon>Methanobacteriota</taxon>
        <taxon>Stenosarchaea group</taxon>
        <taxon>Halobacteria</taxon>
        <taxon>Halobacteriales</taxon>
        <taxon>Halobacteriaceae</taxon>
        <taxon>Halobacterium</taxon>
    </lineage>
</organism>
<evidence type="ECO:0000313" key="3">
    <source>
        <dbReference type="Proteomes" id="UP000066737"/>
    </source>
</evidence>
<dbReference type="RefSeq" id="WP_143416382.1">
    <property type="nucleotide sequence ID" value="NZ_CEML01000001.1"/>
</dbReference>
<keyword evidence="3" id="KW-1185">Reference proteome</keyword>
<sequence length="272" mass="31706">MAEQMRFRFGSIDLPDDELPTPEELHNAIDDTWRERTKKTIVEGEDPVSLEEKGRNSYYSDSHDEYSFCQFTYVSDKENSATVRDGDDLKVAPDDQPVRPLVFYFKNGQFAYESERGLIKHWIPQFIGERTGVEVENNYTFDEFSQETMEWFYDDRDEITVFRFGANDEEFDTDSDIARALNELATEVSSQEFSGGNPPTNLKGLKIFEEAKEKMYVSKLKGTKDDGYTNEILSSGMYQPKWDESEWPIDAGQQRRAETIYQRLTPYLRRLA</sequence>
<evidence type="ECO:0000313" key="2">
    <source>
        <dbReference type="EMBL" id="CQH60023.1"/>
    </source>
</evidence>